<dbReference type="PANTHER" id="PTHR12205">
    <property type="entry name" value="CENTROMERE/KINETOCHORE PROTEIN ZW10"/>
    <property type="match status" value="1"/>
</dbReference>
<feature type="region of interest" description="Disordered" evidence="1">
    <location>
        <begin position="447"/>
        <end position="539"/>
    </location>
</feature>
<dbReference type="GO" id="GO:1990423">
    <property type="term" value="C:RZZ complex"/>
    <property type="evidence" value="ECO:0007669"/>
    <property type="project" value="TreeGrafter"/>
</dbReference>
<sequence length="855" mass="95344">MQSQISDEQLGEAVLKSVQYGVYPDSEEVISADVPASALPVVLGILDSARDDVKLTHQFKNHIRGLSNEAAPDIDGWISQASQLHADIEKSKEVAHEILHRAEEEKLLQERLEDVTSKLDLLIGEVRFNETLAGTLEQVYTIQKRLDQVQEGALSGRLTEAIEDLNKADDDIARLQSIGNATVVGLLRDRATDLRRAIVENVGDYWGALIEVNRSEGRITVRNELQKSPELPLIDIQVVVDALAKLQLLKKAIDVFYQNFDSIILNSRLTLATDRNTAAISVSGDDIQVSGRNSDITVQHLFMDLNIMIEYLSTRLPPSVSTPVSQILIPSLTSRLISTWLASSVPPSLEGMQEYQEILALAVKLEEDIESVGWTAKGELLNWVERAPRVWLTRRREASLDSVRSILHRGFGKIKCVERVETQTVTRKQGFFGNNGGWDIWNETWSDEESEKPQAQPVNPSTEDEEDVSAWGLDVDVDVESDHPDISRQPTTEDDDGEIGEAWGWGDDGNDESLPNPDETKETGRTGETSNGTEAKPDREVTLKETYNITAIPESILEIIRKVVDDAEKLALPDYQSSPISPAATGLISLPTLILAMYRASATFYYTKDFSGNMFLYNDGLWLGERLREFSDTRAAHASAASPRITGKLSLESDIRHLETLGKRAYSREMESQRMILVDFLDGAQGFANCTTQPFAGECETAINSCIDRIRDIYGRWKDVLSYSALLQSVGLLVFTVTNKIIADVEDMGDIPEAESQRLASYCNRISTLEDLFVPQKATEASVPLTAIYAPNWLKFQYLATLLESSLADIKYLWSKGELRLEFQAQEVIDLIEALFADSEHRRKAIAEIRRSPDG</sequence>
<dbReference type="Pfam" id="PF22766">
    <property type="entry name" value="ZW10_C2"/>
    <property type="match status" value="1"/>
</dbReference>
<protein>
    <recommendedName>
        <fullName evidence="2">ZW10 C-terminal helical domain-containing protein</fullName>
    </recommendedName>
</protein>
<feature type="domain" description="ZW10 C-terminal helical" evidence="2">
    <location>
        <begin position="702"/>
        <end position="849"/>
    </location>
</feature>
<dbReference type="Gene3D" id="1.10.357.150">
    <property type="match status" value="1"/>
</dbReference>
<dbReference type="InterPro" id="IPR055148">
    <property type="entry name" value="ZW10_C_2"/>
</dbReference>
<evidence type="ECO:0000313" key="3">
    <source>
        <dbReference type="EMBL" id="KAH0563008.1"/>
    </source>
</evidence>
<gene>
    <name evidence="3" type="ORF">GP486_002428</name>
</gene>
<dbReference type="Proteomes" id="UP000750711">
    <property type="component" value="Unassembled WGS sequence"/>
</dbReference>
<dbReference type="PANTHER" id="PTHR12205:SF0">
    <property type="entry name" value="CENTROMERE_KINETOCHORE PROTEIN ZW10 HOMOLOG"/>
    <property type="match status" value="1"/>
</dbReference>
<dbReference type="InterPro" id="IPR046362">
    <property type="entry name" value="Zw10/DSL1_C_sf"/>
</dbReference>
<evidence type="ECO:0000313" key="4">
    <source>
        <dbReference type="Proteomes" id="UP000750711"/>
    </source>
</evidence>
<organism evidence="3 4">
    <name type="scientific">Trichoglossum hirsutum</name>
    <dbReference type="NCBI Taxonomy" id="265104"/>
    <lineage>
        <taxon>Eukaryota</taxon>
        <taxon>Fungi</taxon>
        <taxon>Dikarya</taxon>
        <taxon>Ascomycota</taxon>
        <taxon>Pezizomycotina</taxon>
        <taxon>Geoglossomycetes</taxon>
        <taxon>Geoglossales</taxon>
        <taxon>Geoglossaceae</taxon>
        <taxon>Trichoglossum</taxon>
    </lineage>
</organism>
<keyword evidence="4" id="KW-1185">Reference proteome</keyword>
<dbReference type="EMBL" id="JAGHQM010000269">
    <property type="protein sequence ID" value="KAH0563008.1"/>
    <property type="molecule type" value="Genomic_DNA"/>
</dbReference>
<name>A0A9P8LET0_9PEZI</name>
<proteinExistence type="predicted"/>
<dbReference type="GO" id="GO:0007094">
    <property type="term" value="P:mitotic spindle assembly checkpoint signaling"/>
    <property type="evidence" value="ECO:0007669"/>
    <property type="project" value="TreeGrafter"/>
</dbReference>
<comment type="caution">
    <text evidence="3">The sequence shown here is derived from an EMBL/GenBank/DDBJ whole genome shotgun (WGS) entry which is preliminary data.</text>
</comment>
<accession>A0A9P8LET0</accession>
<evidence type="ECO:0000259" key="2">
    <source>
        <dbReference type="Pfam" id="PF22766"/>
    </source>
</evidence>
<dbReference type="GO" id="GO:0006888">
    <property type="term" value="P:endoplasmic reticulum to Golgi vesicle-mediated transport"/>
    <property type="evidence" value="ECO:0007669"/>
    <property type="project" value="TreeGrafter"/>
</dbReference>
<dbReference type="GO" id="GO:0005737">
    <property type="term" value="C:cytoplasm"/>
    <property type="evidence" value="ECO:0007669"/>
    <property type="project" value="GOC"/>
</dbReference>
<dbReference type="AlphaFoldDB" id="A0A9P8LET0"/>
<evidence type="ECO:0000256" key="1">
    <source>
        <dbReference type="SAM" id="MobiDB-lite"/>
    </source>
</evidence>
<reference evidence="3" key="1">
    <citation type="submission" date="2021-03" db="EMBL/GenBank/DDBJ databases">
        <title>Comparative genomics and phylogenomic investigation of the class Geoglossomycetes provide insights into ecological specialization and systematics.</title>
        <authorList>
            <person name="Melie T."/>
            <person name="Pirro S."/>
            <person name="Miller A.N."/>
            <person name="Quandt A."/>
        </authorList>
    </citation>
    <scope>NUCLEOTIDE SEQUENCE</scope>
    <source>
        <strain evidence="3">CAQ_001_2017</strain>
    </source>
</reference>